<organism evidence="3 4">
    <name type="scientific">Arachnia propionica</name>
    <dbReference type="NCBI Taxonomy" id="1750"/>
    <lineage>
        <taxon>Bacteria</taxon>
        <taxon>Bacillati</taxon>
        <taxon>Actinomycetota</taxon>
        <taxon>Actinomycetes</taxon>
        <taxon>Propionibacteriales</taxon>
        <taxon>Propionibacteriaceae</taxon>
        <taxon>Arachnia</taxon>
    </lineage>
</organism>
<protein>
    <submittedName>
        <fullName evidence="3">Protein of uncharacterized function (DUF3352)</fullName>
    </submittedName>
</protein>
<evidence type="ECO:0000313" key="4">
    <source>
        <dbReference type="Proteomes" id="UP000273044"/>
    </source>
</evidence>
<evidence type="ECO:0000256" key="1">
    <source>
        <dbReference type="SAM" id="MobiDB-lite"/>
    </source>
</evidence>
<dbReference type="EMBL" id="LR134406">
    <property type="protein sequence ID" value="VEH69627.1"/>
    <property type="molecule type" value="Genomic_DNA"/>
</dbReference>
<dbReference type="Proteomes" id="UP000273044">
    <property type="component" value="Chromosome"/>
</dbReference>
<dbReference type="AlphaFoldDB" id="A0A3S4W635"/>
<keyword evidence="2" id="KW-0812">Transmembrane</keyword>
<feature type="compositionally biased region" description="Low complexity" evidence="1">
    <location>
        <begin position="1"/>
        <end position="16"/>
    </location>
</feature>
<feature type="transmembrane region" description="Helical" evidence="2">
    <location>
        <begin position="42"/>
        <end position="64"/>
    </location>
</feature>
<feature type="region of interest" description="Disordered" evidence="1">
    <location>
        <begin position="1"/>
        <end position="30"/>
    </location>
</feature>
<gene>
    <name evidence="3" type="ORF">NCTC12967_00900</name>
</gene>
<dbReference type="InterPro" id="IPR021787">
    <property type="entry name" value="DUF3352"/>
</dbReference>
<keyword evidence="2" id="KW-0472">Membrane</keyword>
<proteinExistence type="predicted"/>
<dbReference type="RefSeq" id="WP_061787764.1">
    <property type="nucleotide sequence ID" value="NZ_LR134406.1"/>
</dbReference>
<evidence type="ECO:0000313" key="3">
    <source>
        <dbReference type="EMBL" id="VEH69627.1"/>
    </source>
</evidence>
<keyword evidence="2" id="KW-1133">Transmembrane helix</keyword>
<dbReference type="Pfam" id="PF11832">
    <property type="entry name" value="DUF3352"/>
    <property type="match status" value="1"/>
</dbReference>
<evidence type="ECO:0000256" key="2">
    <source>
        <dbReference type="SAM" id="Phobius"/>
    </source>
</evidence>
<reference evidence="3 4" key="1">
    <citation type="submission" date="2018-12" db="EMBL/GenBank/DDBJ databases">
        <authorList>
            <consortium name="Pathogen Informatics"/>
        </authorList>
    </citation>
    <scope>NUCLEOTIDE SEQUENCE [LARGE SCALE GENOMIC DNA]</scope>
    <source>
        <strain evidence="3 4">NCTC12967</strain>
    </source>
</reference>
<accession>A0A3S4W635</accession>
<name>A0A3S4W635_9ACTN</name>
<sequence length="497" mass="53217">MSQYYQGPPQQGNYPQGPQPPGVPFPQGGPVVPVKRKSKKTAIIAGFLALALLVGGGFLAWSLLRGATPAAAKGIPSNALAVFEVNLNPSAGDKLAVKELAAKFPFLKDEANDAGDDYKKALWSVLAKTDKSAPDYESEVKPWLGDSLAIAALPGKDSSRSGLNSYVFSVQVTNKDSAKAFTDKHIKDRKIVFVDDLMVIASDEDSDISESSLKNNITSVESYKADMGKLGDGFLATAWVSSDLVKQASESGKTGSTDVLESRFAAGLKVQDGAIALRTITWQKDEIKDRGENVKDLAGSMPADWLGSLTFSLSPSLVNKMWENIDSLPASSQRQLKNFGISSADDLHALVGTQFSVAFTGDSNTLRAGFKVRTKDPEKHKSIVEKITRTGSLKDAKTTVEGDTVTTTFGTDIGTFSNPGEKLSANSDYEKLTKGIDNPQAAAWVNVPQVLKAMDKNSSNGLPKQLKENLESISGIGMVAGQIDDHYFDSWVRVGTK</sequence>
<keyword evidence="4" id="KW-1185">Reference proteome</keyword>
<dbReference type="GeneID" id="64406381"/>